<evidence type="ECO:0000259" key="8">
    <source>
        <dbReference type="Pfam" id="PF08281"/>
    </source>
</evidence>
<dbReference type="SUPFAM" id="SSF88659">
    <property type="entry name" value="Sigma3 and sigma4 domains of RNA polymerase sigma factors"/>
    <property type="match status" value="1"/>
</dbReference>
<dbReference type="SUPFAM" id="SSF54427">
    <property type="entry name" value="NTF2-like"/>
    <property type="match status" value="1"/>
</dbReference>
<evidence type="ECO:0000256" key="2">
    <source>
        <dbReference type="ARBA" id="ARBA00011344"/>
    </source>
</evidence>
<dbReference type="Pfam" id="PF12680">
    <property type="entry name" value="SnoaL_2"/>
    <property type="match status" value="1"/>
</dbReference>
<reference evidence="11" key="1">
    <citation type="journal article" date="2019" name="Int. J. Syst. Evol. Microbiol.">
        <title>The Global Catalogue of Microorganisms (GCM) 10K type strain sequencing project: providing services to taxonomists for standard genome sequencing and annotation.</title>
        <authorList>
            <consortium name="The Broad Institute Genomics Platform"/>
            <consortium name="The Broad Institute Genome Sequencing Center for Infectious Disease"/>
            <person name="Wu L."/>
            <person name="Ma J."/>
        </authorList>
    </citation>
    <scope>NUCLEOTIDE SEQUENCE [LARGE SCALE GENOMIC DNA]</scope>
    <source>
        <strain evidence="11">JCM 16703</strain>
    </source>
</reference>
<evidence type="ECO:0000313" key="10">
    <source>
        <dbReference type="EMBL" id="GAA4108766.1"/>
    </source>
</evidence>
<evidence type="ECO:0000256" key="6">
    <source>
        <dbReference type="SAM" id="MobiDB-lite"/>
    </source>
</evidence>
<dbReference type="InterPro" id="IPR013325">
    <property type="entry name" value="RNA_pol_sigma_r2"/>
</dbReference>
<comment type="similarity">
    <text evidence="1">Belongs to the sigma-70 factor family. ECF subfamily.</text>
</comment>
<dbReference type="InterPro" id="IPR013324">
    <property type="entry name" value="RNA_pol_sigma_r3/r4-like"/>
</dbReference>
<evidence type="ECO:0000313" key="11">
    <source>
        <dbReference type="Proteomes" id="UP001501495"/>
    </source>
</evidence>
<keyword evidence="4" id="KW-0731">Sigma factor</keyword>
<dbReference type="NCBIfam" id="NF007214">
    <property type="entry name" value="PRK09636.1"/>
    <property type="match status" value="1"/>
</dbReference>
<dbReference type="InterPro" id="IPR037401">
    <property type="entry name" value="SnoaL-like"/>
</dbReference>
<feature type="compositionally biased region" description="Low complexity" evidence="6">
    <location>
        <begin position="117"/>
        <end position="127"/>
    </location>
</feature>
<feature type="region of interest" description="Disordered" evidence="6">
    <location>
        <begin position="1"/>
        <end position="20"/>
    </location>
</feature>
<feature type="compositionally biased region" description="Basic and acidic residues" evidence="6">
    <location>
        <begin position="8"/>
        <end position="20"/>
    </location>
</feature>
<dbReference type="InterPro" id="IPR036388">
    <property type="entry name" value="WH-like_DNA-bd_sf"/>
</dbReference>
<dbReference type="Pfam" id="PF04542">
    <property type="entry name" value="Sigma70_r2"/>
    <property type="match status" value="1"/>
</dbReference>
<feature type="domain" description="RNA polymerase sigma factor 70 region 4 type 2" evidence="8">
    <location>
        <begin position="142"/>
        <end position="191"/>
    </location>
</feature>
<evidence type="ECO:0000259" key="9">
    <source>
        <dbReference type="Pfam" id="PF12680"/>
    </source>
</evidence>
<feature type="region of interest" description="Disordered" evidence="6">
    <location>
        <begin position="106"/>
        <end position="127"/>
    </location>
</feature>
<keyword evidence="11" id="KW-1185">Reference proteome</keyword>
<dbReference type="SUPFAM" id="SSF88946">
    <property type="entry name" value="Sigma2 domain of RNA polymerase sigma factors"/>
    <property type="match status" value="1"/>
</dbReference>
<dbReference type="InterPro" id="IPR007627">
    <property type="entry name" value="RNA_pol_sigma70_r2"/>
</dbReference>
<dbReference type="PANTHER" id="PTHR30173:SF43">
    <property type="entry name" value="ECF RNA POLYMERASE SIGMA FACTOR SIGI-RELATED"/>
    <property type="match status" value="1"/>
</dbReference>
<accession>A0ABP7XA18</accession>
<dbReference type="InterPro" id="IPR032710">
    <property type="entry name" value="NTF2-like_dom_sf"/>
</dbReference>
<evidence type="ECO:0000256" key="1">
    <source>
        <dbReference type="ARBA" id="ARBA00010641"/>
    </source>
</evidence>
<protein>
    <submittedName>
        <fullName evidence="10">RNA polymerase sigma factor SigJ</fullName>
    </submittedName>
</protein>
<gene>
    <name evidence="10" type="primary">sigJ</name>
    <name evidence="10" type="ORF">GCM10022215_02670</name>
</gene>
<dbReference type="Pfam" id="PF08281">
    <property type="entry name" value="Sigma70_r4_2"/>
    <property type="match status" value="1"/>
</dbReference>
<dbReference type="Gene3D" id="1.10.10.10">
    <property type="entry name" value="Winged helix-like DNA-binding domain superfamily/Winged helix DNA-binding domain"/>
    <property type="match status" value="1"/>
</dbReference>
<evidence type="ECO:0000256" key="4">
    <source>
        <dbReference type="ARBA" id="ARBA00023082"/>
    </source>
</evidence>
<dbReference type="Proteomes" id="UP001501495">
    <property type="component" value="Unassembled WGS sequence"/>
</dbReference>
<dbReference type="Gene3D" id="1.10.1740.10">
    <property type="match status" value="1"/>
</dbReference>
<dbReference type="Gene3D" id="3.10.450.50">
    <property type="match status" value="1"/>
</dbReference>
<evidence type="ECO:0000256" key="5">
    <source>
        <dbReference type="ARBA" id="ARBA00023163"/>
    </source>
</evidence>
<dbReference type="InterPro" id="IPR013249">
    <property type="entry name" value="RNA_pol_sigma70_r4_t2"/>
</dbReference>
<keyword evidence="5" id="KW-0804">Transcription</keyword>
<comment type="caution">
    <text evidence="10">The sequence shown here is derived from an EMBL/GenBank/DDBJ whole genome shotgun (WGS) entry which is preliminary data.</text>
</comment>
<keyword evidence="3" id="KW-0805">Transcription regulation</keyword>
<comment type="subunit">
    <text evidence="2">Interacts transiently with the RNA polymerase catalytic core formed by RpoA, RpoB, RpoC and RpoZ (2 alpha, 1 beta, 1 beta' and 1 omega subunit) to form the RNA polymerase holoenzyme that can initiate transcription.</text>
</comment>
<feature type="domain" description="RNA polymerase sigma-70 region 2" evidence="7">
    <location>
        <begin position="30"/>
        <end position="94"/>
    </location>
</feature>
<feature type="domain" description="SnoaL-like" evidence="9">
    <location>
        <begin position="211"/>
        <end position="288"/>
    </location>
</feature>
<dbReference type="InterPro" id="IPR052704">
    <property type="entry name" value="ECF_Sigma-70_Domain"/>
</dbReference>
<proteinExistence type="inferred from homology"/>
<evidence type="ECO:0000256" key="3">
    <source>
        <dbReference type="ARBA" id="ARBA00023015"/>
    </source>
</evidence>
<name>A0ABP7XA18_9ACTN</name>
<evidence type="ECO:0000259" key="7">
    <source>
        <dbReference type="Pfam" id="PF04542"/>
    </source>
</evidence>
<dbReference type="EMBL" id="BAAAZH010000001">
    <property type="protein sequence ID" value="GAA4108766.1"/>
    <property type="molecule type" value="Genomic_DNA"/>
</dbReference>
<dbReference type="PANTHER" id="PTHR30173">
    <property type="entry name" value="SIGMA 19 FACTOR"/>
    <property type="match status" value="1"/>
</dbReference>
<sequence>MARPLHRAGAERRVTASEEPTRTEALAARFDALRPRLVRVAHALLGTVADAEDAVADVWPDLVVAHAREPIRDLEAWCVVATSRRALTMLRSARVRRETYVGPWLPEPLHESTHGRPSPSASAASPIDPADRVTLAESVDYALLVALERLTPAERTSWVLHDLFGVPFDEVADVVGRTPAAVRQAASRARRNVRDSAPRLRIDPIEHRRAVEAFLAAAAGGDVGALVAVLDPAVVLTSDGGGVVNAARRPVHGPDRVARFILGILQRMDAAGATVEEVVAQGAPALLSRIGGRPDSLSILTSREGRIVRVDIVRAPAKLAQFARIGPADGG</sequence>
<organism evidence="10 11">
    <name type="scientific">Nocardioides fonticola</name>
    <dbReference type="NCBI Taxonomy" id="450363"/>
    <lineage>
        <taxon>Bacteria</taxon>
        <taxon>Bacillati</taxon>
        <taxon>Actinomycetota</taxon>
        <taxon>Actinomycetes</taxon>
        <taxon>Propionibacteriales</taxon>
        <taxon>Nocardioidaceae</taxon>
        <taxon>Nocardioides</taxon>
    </lineage>
</organism>